<dbReference type="PANTHER" id="PTHR11783">
    <property type="entry name" value="SULFOTRANSFERASE SULT"/>
    <property type="match status" value="1"/>
</dbReference>
<dbReference type="Gene3D" id="3.40.50.300">
    <property type="entry name" value="P-loop containing nucleotide triphosphate hydrolases"/>
    <property type="match status" value="1"/>
</dbReference>
<dbReference type="EMBL" id="KQ987737">
    <property type="protein sequence ID" value="KZV56983.1"/>
    <property type="molecule type" value="Genomic_DNA"/>
</dbReference>
<dbReference type="EMBL" id="KQ993854">
    <property type="protein sequence ID" value="KZV48492.1"/>
    <property type="molecule type" value="Genomic_DNA"/>
</dbReference>
<keyword evidence="7" id="KW-1185">Reference proteome</keyword>
<evidence type="ECO:0000259" key="4">
    <source>
        <dbReference type="Pfam" id="PF00685"/>
    </source>
</evidence>
<evidence type="ECO:0000256" key="1">
    <source>
        <dbReference type="ARBA" id="ARBA00005771"/>
    </source>
</evidence>
<feature type="domain" description="Sulfotransferase" evidence="4">
    <location>
        <begin position="30"/>
        <end position="258"/>
    </location>
</feature>
<dbReference type="OrthoDB" id="205623at2759"/>
<evidence type="ECO:0000256" key="2">
    <source>
        <dbReference type="ARBA" id="ARBA00022679"/>
    </source>
</evidence>
<dbReference type="EC" id="2.8.2.-" evidence="3"/>
<reference evidence="5" key="2">
    <citation type="submission" date="2016-02" db="EMBL/GenBank/DDBJ databases">
        <authorList>
            <person name="Alioto T."/>
            <person name="Alioto T."/>
        </authorList>
    </citation>
    <scope>NUCLEOTIDE SEQUENCE</scope>
</reference>
<organism evidence="5 7">
    <name type="scientific">Dorcoceras hygrometricum</name>
    <dbReference type="NCBI Taxonomy" id="472368"/>
    <lineage>
        <taxon>Eukaryota</taxon>
        <taxon>Viridiplantae</taxon>
        <taxon>Streptophyta</taxon>
        <taxon>Embryophyta</taxon>
        <taxon>Tracheophyta</taxon>
        <taxon>Spermatophyta</taxon>
        <taxon>Magnoliopsida</taxon>
        <taxon>eudicotyledons</taxon>
        <taxon>Gunneridae</taxon>
        <taxon>Pentapetalae</taxon>
        <taxon>asterids</taxon>
        <taxon>lamiids</taxon>
        <taxon>Lamiales</taxon>
        <taxon>Gesneriaceae</taxon>
        <taxon>Didymocarpoideae</taxon>
        <taxon>Trichosporeae</taxon>
        <taxon>Loxocarpinae</taxon>
        <taxon>Dorcoceras</taxon>
    </lineage>
</organism>
<accession>A0A2Z7CN38</accession>
<dbReference type="GO" id="GO:0008146">
    <property type="term" value="F:sulfotransferase activity"/>
    <property type="evidence" value="ECO:0007669"/>
    <property type="project" value="InterPro"/>
</dbReference>
<keyword evidence="2 3" id="KW-0808">Transferase</keyword>
<gene>
    <name evidence="6" type="ORF">F511_27941</name>
    <name evidence="5" type="ORF">F511_35532</name>
</gene>
<comment type="similarity">
    <text evidence="1 3">Belongs to the sulfotransferase 1 family.</text>
</comment>
<protein>
    <recommendedName>
        <fullName evidence="3">Sulfotransferase</fullName>
        <ecNumber evidence="3">2.8.2.-</ecNumber>
    </recommendedName>
</protein>
<evidence type="ECO:0000313" key="5">
    <source>
        <dbReference type="EMBL" id="KZV48492.1"/>
    </source>
</evidence>
<dbReference type="AlphaFoldDB" id="A0A2Z7CN38"/>
<proteinExistence type="inferred from homology"/>
<dbReference type="InterPro" id="IPR000863">
    <property type="entry name" value="Sulfotransferase_dom"/>
</dbReference>
<dbReference type="Proteomes" id="UP000250235">
    <property type="component" value="Unassembled WGS sequence"/>
</dbReference>
<evidence type="ECO:0000256" key="3">
    <source>
        <dbReference type="RuleBase" id="RU361155"/>
    </source>
</evidence>
<name>A0A2Z7CN38_9LAMI</name>
<dbReference type="SUPFAM" id="SSF52540">
    <property type="entry name" value="P-loop containing nucleoside triphosphate hydrolases"/>
    <property type="match status" value="1"/>
</dbReference>
<dbReference type="InterPro" id="IPR027417">
    <property type="entry name" value="P-loop_NTPase"/>
</dbReference>
<dbReference type="Pfam" id="PF00685">
    <property type="entry name" value="Sulfotransfer_1"/>
    <property type="match status" value="1"/>
</dbReference>
<sequence length="258" mass="29968">MVTVQIQGSLVQFDLLWPIIRCEKHLKARDTDIILATLPKSGTTWLKALTFSIVNRSRYPLGENPLLTSNPHALIPFLERNIYRDSEKTLTWISFRIRELFRLTSIISCFRVLSQNLNAVSYIYIGTPWIYSFSLWDFKNLISTRGSMSLDEFLEAYCEGTHDYGPFWEHVLGYWNAHLENPDHVLFLKYEDLKKDINFNVKVIAGFIGYPFSLEEEKTGVIDKIVKLCSFDKLKSLEVNKVGSMDASLKNKYFFRKG</sequence>
<evidence type="ECO:0000313" key="6">
    <source>
        <dbReference type="EMBL" id="KZV56983.1"/>
    </source>
</evidence>
<evidence type="ECO:0000313" key="7">
    <source>
        <dbReference type="Proteomes" id="UP000250235"/>
    </source>
</evidence>
<reference evidence="5 7" key="1">
    <citation type="journal article" date="2015" name="Proc. Natl. Acad. Sci. U.S.A.">
        <title>The resurrection genome of Boea hygrometrica: A blueprint for survival of dehydration.</title>
        <authorList>
            <person name="Xiao L."/>
            <person name="Yang G."/>
            <person name="Zhang L."/>
            <person name="Yang X."/>
            <person name="Zhao S."/>
            <person name="Ji Z."/>
            <person name="Zhou Q."/>
            <person name="Hu M."/>
            <person name="Wang Y."/>
            <person name="Chen M."/>
            <person name="Xu Y."/>
            <person name="Jin H."/>
            <person name="Xiao X."/>
            <person name="Hu G."/>
            <person name="Bao F."/>
            <person name="Hu Y."/>
            <person name="Wan P."/>
            <person name="Li L."/>
            <person name="Deng X."/>
            <person name="Kuang T."/>
            <person name="Xiang C."/>
            <person name="Zhu J.K."/>
            <person name="Oliver M.J."/>
            <person name="He Y."/>
        </authorList>
    </citation>
    <scope>NUCLEOTIDE SEQUENCE [LARGE SCALE GENOMIC DNA]</scope>
    <source>
        <strain evidence="7">cv. XS01</strain>
    </source>
</reference>